<dbReference type="Pfam" id="PF08660">
    <property type="entry name" value="Alg14"/>
    <property type="match status" value="1"/>
</dbReference>
<keyword evidence="5" id="KW-0472">Membrane</keyword>
<dbReference type="RefSeq" id="WP_381489061.1">
    <property type="nucleotide sequence ID" value="NZ_JBHTIK010000005.1"/>
</dbReference>
<proteinExistence type="predicted"/>
<accession>A0ABW3C435</accession>
<keyword evidence="7" id="KW-1185">Reference proteome</keyword>
<dbReference type="Proteomes" id="UP001597124">
    <property type="component" value="Unassembled WGS sequence"/>
</dbReference>
<evidence type="ECO:0000256" key="4">
    <source>
        <dbReference type="ARBA" id="ARBA00022989"/>
    </source>
</evidence>
<keyword evidence="4" id="KW-1133">Transmembrane helix</keyword>
<keyword evidence="2" id="KW-0812">Transmembrane</keyword>
<organism evidence="6 7">
    <name type="scientific">Sphingosinicella xenopeptidilytica</name>
    <dbReference type="NCBI Taxonomy" id="364098"/>
    <lineage>
        <taxon>Bacteria</taxon>
        <taxon>Pseudomonadati</taxon>
        <taxon>Pseudomonadota</taxon>
        <taxon>Alphaproteobacteria</taxon>
        <taxon>Sphingomonadales</taxon>
        <taxon>Sphingosinicellaceae</taxon>
        <taxon>Sphingosinicella</taxon>
    </lineage>
</organism>
<comment type="subcellular location">
    <subcellularLocation>
        <location evidence="1">Endoplasmic reticulum membrane</location>
        <topology evidence="1">Single-pass membrane protein</topology>
    </subcellularLocation>
</comment>
<evidence type="ECO:0000256" key="1">
    <source>
        <dbReference type="ARBA" id="ARBA00004389"/>
    </source>
</evidence>
<dbReference type="InterPro" id="IPR013969">
    <property type="entry name" value="Oligosacch_biosynth_Alg14"/>
</dbReference>
<protein>
    <submittedName>
        <fullName evidence="6">PssD/Cps14F family polysaccharide biosynthesis glycosyltransferase</fullName>
    </submittedName>
</protein>
<sequence>MRPTAILLIYGEGGHRAQMKRLYELLKPGLEHRGLLVVGICENDDALDGFPSHSQNAVRDKHSHLKSLMTAPLSFVHSVNLVVRLVFRYRIVGMVSTGPGIAVVPAMLLKLMRTRIIFLESWSRFETSSLTGRIMYRLADRFYIQNRNLKKHYPDAIYGGLL</sequence>
<evidence type="ECO:0000256" key="2">
    <source>
        <dbReference type="ARBA" id="ARBA00022692"/>
    </source>
</evidence>
<dbReference type="NCBIfam" id="NF041549">
    <property type="entry name" value="PssD"/>
    <property type="match status" value="1"/>
</dbReference>
<reference evidence="7" key="1">
    <citation type="journal article" date="2019" name="Int. J. Syst. Evol. Microbiol.">
        <title>The Global Catalogue of Microorganisms (GCM) 10K type strain sequencing project: providing services to taxonomists for standard genome sequencing and annotation.</title>
        <authorList>
            <consortium name="The Broad Institute Genomics Platform"/>
            <consortium name="The Broad Institute Genome Sequencing Center for Infectious Disease"/>
            <person name="Wu L."/>
            <person name="Ma J."/>
        </authorList>
    </citation>
    <scope>NUCLEOTIDE SEQUENCE [LARGE SCALE GENOMIC DNA]</scope>
    <source>
        <strain evidence="7">CCUG 52537</strain>
    </source>
</reference>
<dbReference type="EMBL" id="JBHTIK010000005">
    <property type="protein sequence ID" value="MFD0848386.1"/>
    <property type="molecule type" value="Genomic_DNA"/>
</dbReference>
<evidence type="ECO:0000313" key="6">
    <source>
        <dbReference type="EMBL" id="MFD0848386.1"/>
    </source>
</evidence>
<keyword evidence="3" id="KW-0256">Endoplasmic reticulum</keyword>
<dbReference type="Gene3D" id="3.40.50.2000">
    <property type="entry name" value="Glycogen Phosphorylase B"/>
    <property type="match status" value="1"/>
</dbReference>
<dbReference type="PANTHER" id="PTHR12154">
    <property type="entry name" value="GLYCOSYL TRANSFERASE-RELATED"/>
    <property type="match status" value="1"/>
</dbReference>
<evidence type="ECO:0000256" key="5">
    <source>
        <dbReference type="ARBA" id="ARBA00023136"/>
    </source>
</evidence>
<evidence type="ECO:0000313" key="7">
    <source>
        <dbReference type="Proteomes" id="UP001597124"/>
    </source>
</evidence>
<gene>
    <name evidence="6" type="primary">pssD</name>
    <name evidence="6" type="ORF">ACFQ00_08620</name>
</gene>
<comment type="caution">
    <text evidence="6">The sequence shown here is derived from an EMBL/GenBank/DDBJ whole genome shotgun (WGS) entry which is preliminary data.</text>
</comment>
<name>A0ABW3C435_SPHXN</name>
<dbReference type="PANTHER" id="PTHR12154:SF4">
    <property type="entry name" value="UDP-N-ACETYLGLUCOSAMINE TRANSFERASE SUBUNIT ALG14 HOMOLOG"/>
    <property type="match status" value="1"/>
</dbReference>
<evidence type="ECO:0000256" key="3">
    <source>
        <dbReference type="ARBA" id="ARBA00022824"/>
    </source>
</evidence>